<name>A0A3T0U5U6_9MONI</name>
<evidence type="ECO:0000256" key="7">
    <source>
        <dbReference type="HAMAP-Rule" id="MF_00382"/>
    </source>
</evidence>
<organism evidence="10">
    <name type="scientific">Trichomanes speciosum</name>
    <dbReference type="NCBI Taxonomy" id="85337"/>
    <lineage>
        <taxon>Eukaryota</taxon>
        <taxon>Viridiplantae</taxon>
        <taxon>Streptophyta</taxon>
        <taxon>Embryophyta</taxon>
        <taxon>Tracheophyta</taxon>
        <taxon>Polypodiopsida</taxon>
        <taxon>Polypodiidae</taxon>
        <taxon>Hymenophyllales</taxon>
        <taxon>Hymenophyllaceae</taxon>
        <taxon>Trichomanoideae</taxon>
        <taxon>Trichomanes</taxon>
    </lineage>
</organism>
<comment type="subcellular location">
    <subcellularLocation>
        <location evidence="7">Plastid</location>
        <location evidence="7">Chloroplast</location>
    </subcellularLocation>
</comment>
<gene>
    <name evidence="7 10" type="primary">rpl20</name>
</gene>
<protein>
    <recommendedName>
        <fullName evidence="6 7">Large ribosomal subunit protein bL20c</fullName>
    </recommendedName>
</protein>
<dbReference type="GO" id="GO:1990904">
    <property type="term" value="C:ribonucleoprotein complex"/>
    <property type="evidence" value="ECO:0007669"/>
    <property type="project" value="UniProtKB-KW"/>
</dbReference>
<dbReference type="CDD" id="cd07026">
    <property type="entry name" value="Ribosomal_L20"/>
    <property type="match status" value="1"/>
</dbReference>
<keyword evidence="10" id="KW-0934">Plastid</keyword>
<dbReference type="PRINTS" id="PR00062">
    <property type="entry name" value="RIBOSOMALL20"/>
</dbReference>
<proteinExistence type="inferred from homology"/>
<dbReference type="PANTHER" id="PTHR10986">
    <property type="entry name" value="39S RIBOSOMAL PROTEIN L20"/>
    <property type="match status" value="1"/>
</dbReference>
<keyword evidence="5 7" id="KW-0687">Ribonucleoprotein</keyword>
<dbReference type="InterPro" id="IPR049946">
    <property type="entry name" value="RIBOSOMAL_L20_CS"/>
</dbReference>
<dbReference type="GO" id="GO:0009507">
    <property type="term" value="C:chloroplast"/>
    <property type="evidence" value="ECO:0007669"/>
    <property type="project" value="UniProtKB-SubCell"/>
</dbReference>
<evidence type="ECO:0000256" key="1">
    <source>
        <dbReference type="ARBA" id="ARBA00007698"/>
    </source>
</evidence>
<dbReference type="GO" id="GO:0000027">
    <property type="term" value="P:ribosomal large subunit assembly"/>
    <property type="evidence" value="ECO:0007669"/>
    <property type="project" value="UniProtKB-UniRule"/>
</dbReference>
<dbReference type="GO" id="GO:0019843">
    <property type="term" value="F:rRNA binding"/>
    <property type="evidence" value="ECO:0007669"/>
    <property type="project" value="UniProtKB-UniRule"/>
</dbReference>
<dbReference type="PROSITE" id="PS00937">
    <property type="entry name" value="RIBOSOMAL_L20"/>
    <property type="match status" value="1"/>
</dbReference>
<dbReference type="Gene3D" id="6.10.160.10">
    <property type="match status" value="1"/>
</dbReference>
<dbReference type="InterPro" id="IPR035566">
    <property type="entry name" value="Ribosomal_protein_bL20_C"/>
</dbReference>
<dbReference type="FunFam" id="1.10.1900.20:FF:000001">
    <property type="entry name" value="50S ribosomal protein L20"/>
    <property type="match status" value="1"/>
</dbReference>
<dbReference type="GO" id="GO:0003735">
    <property type="term" value="F:structural constituent of ribosome"/>
    <property type="evidence" value="ECO:0007669"/>
    <property type="project" value="InterPro"/>
</dbReference>
<dbReference type="EMBL" id="MH648610">
    <property type="protein sequence ID" value="AZZ71272.1"/>
    <property type="molecule type" value="Genomic_DNA"/>
</dbReference>
<evidence type="ECO:0000256" key="2">
    <source>
        <dbReference type="ARBA" id="ARBA00022730"/>
    </source>
</evidence>
<evidence type="ECO:0000256" key="8">
    <source>
        <dbReference type="RuleBase" id="RU000561"/>
    </source>
</evidence>
<evidence type="ECO:0000313" key="10">
    <source>
        <dbReference type="EMBL" id="AZZ71272.1"/>
    </source>
</evidence>
<dbReference type="GO" id="GO:0005840">
    <property type="term" value="C:ribosome"/>
    <property type="evidence" value="ECO:0007669"/>
    <property type="project" value="UniProtKB-KW"/>
</dbReference>
<evidence type="ECO:0000256" key="6">
    <source>
        <dbReference type="ARBA" id="ARBA00035295"/>
    </source>
</evidence>
<keyword evidence="3 7" id="KW-0694">RNA-binding</keyword>
<dbReference type="SUPFAM" id="SSF74731">
    <property type="entry name" value="Ribosomal protein L20"/>
    <property type="match status" value="1"/>
</dbReference>
<dbReference type="InterPro" id="IPR005813">
    <property type="entry name" value="Ribosomal_bL20"/>
</dbReference>
<sequence length="115" mass="13592">MTRVKRGSVARKRRKTILRITSGFRGAHSRLFRTANQQQMKVSASAYLERKNRKREFRRLWIARINAATRENVTNYNNMINHLYRNQVYSNRKTLAQIAISDTSCFSRIVQMISI</sequence>
<dbReference type="RefSeq" id="YP_009560147.1">
    <property type="nucleotide sequence ID" value="NC_041000.1"/>
</dbReference>
<dbReference type="HAMAP" id="MF_00382">
    <property type="entry name" value="Ribosomal_bL20"/>
    <property type="match status" value="1"/>
</dbReference>
<reference evidence="10" key="1">
    <citation type="journal article" date="2018" name="J. Plant Res.">
        <title>Full plastome sequence of the fern Vandenboschia speciosa (Hymenophyllales): structural singularities and evolutionary insights.</title>
        <authorList>
            <person name="Ruiz-Ruano F.J."/>
            <person name="Navarro-Dominguez B."/>
            <person name="Camacho J.P."/>
            <person name="Garrido-Ramos M.A."/>
        </authorList>
    </citation>
    <scope>NUCLEOTIDE SEQUENCE</scope>
</reference>
<dbReference type="Gene3D" id="1.10.1900.20">
    <property type="entry name" value="Ribosomal protein L20"/>
    <property type="match status" value="1"/>
</dbReference>
<keyword evidence="10" id="KW-0150">Chloroplast</keyword>
<dbReference type="GO" id="GO:0006412">
    <property type="term" value="P:translation"/>
    <property type="evidence" value="ECO:0007669"/>
    <property type="project" value="InterPro"/>
</dbReference>
<dbReference type="AlphaFoldDB" id="A0A3T0U5U6"/>
<geneLocation type="chloroplast" evidence="10"/>
<evidence type="ECO:0000256" key="9">
    <source>
        <dbReference type="RuleBase" id="RU004311"/>
    </source>
</evidence>
<accession>A0A3T0U5U6</accession>
<dbReference type="Pfam" id="PF00453">
    <property type="entry name" value="Ribosomal_L20"/>
    <property type="match status" value="1"/>
</dbReference>
<keyword evidence="4 7" id="KW-0689">Ribosomal protein</keyword>
<evidence type="ECO:0000256" key="5">
    <source>
        <dbReference type="ARBA" id="ARBA00023274"/>
    </source>
</evidence>
<evidence type="ECO:0000256" key="3">
    <source>
        <dbReference type="ARBA" id="ARBA00022884"/>
    </source>
</evidence>
<comment type="similarity">
    <text evidence="1 7 8">Belongs to the bacterial ribosomal protein bL20 family.</text>
</comment>
<keyword evidence="2 7" id="KW-0699">rRNA-binding</keyword>
<comment type="function">
    <text evidence="7 9">Binds directly to 23S ribosomal RNA and is necessary for the in vitro assembly process of the 50S ribosomal subunit. It is not involved in the protein synthesizing functions of that subunit.</text>
</comment>
<dbReference type="GeneID" id="39120843"/>
<evidence type="ECO:0000256" key="4">
    <source>
        <dbReference type="ARBA" id="ARBA00022980"/>
    </source>
</evidence>
<dbReference type="NCBIfam" id="TIGR01032">
    <property type="entry name" value="rplT_bact"/>
    <property type="match status" value="1"/>
</dbReference>